<organism evidence="1 2">
    <name type="scientific">Trichonephila inaurata madagascariensis</name>
    <dbReference type="NCBI Taxonomy" id="2747483"/>
    <lineage>
        <taxon>Eukaryota</taxon>
        <taxon>Metazoa</taxon>
        <taxon>Ecdysozoa</taxon>
        <taxon>Arthropoda</taxon>
        <taxon>Chelicerata</taxon>
        <taxon>Arachnida</taxon>
        <taxon>Araneae</taxon>
        <taxon>Araneomorphae</taxon>
        <taxon>Entelegynae</taxon>
        <taxon>Araneoidea</taxon>
        <taxon>Nephilidae</taxon>
        <taxon>Trichonephila</taxon>
        <taxon>Trichonephila inaurata</taxon>
    </lineage>
</organism>
<name>A0A8X7CNI0_9ARAC</name>
<dbReference type="AlphaFoldDB" id="A0A8X7CNI0"/>
<dbReference type="Proteomes" id="UP000886998">
    <property type="component" value="Unassembled WGS sequence"/>
</dbReference>
<protein>
    <submittedName>
        <fullName evidence="1">Uncharacterized protein</fullName>
    </submittedName>
</protein>
<accession>A0A8X7CNI0</accession>
<sequence length="108" mass="13099">MYSSGMKTLSNLEVYVLPETQMRDGMYFLEQRYTREDNQYLSCYNARDYSDYVISLDVNNMHSGFCISERLLVIFTGFHRRMFRIYDTCFLMFRMYRYSPSDTFSRVV</sequence>
<dbReference type="OrthoDB" id="7697120at2759"/>
<reference evidence="1" key="1">
    <citation type="submission" date="2020-08" db="EMBL/GenBank/DDBJ databases">
        <title>Multicomponent nature underlies the extraordinary mechanical properties of spider dragline silk.</title>
        <authorList>
            <person name="Kono N."/>
            <person name="Nakamura H."/>
            <person name="Mori M."/>
            <person name="Yoshida Y."/>
            <person name="Ohtoshi R."/>
            <person name="Malay A.D."/>
            <person name="Moran D.A.P."/>
            <person name="Tomita M."/>
            <person name="Numata K."/>
            <person name="Arakawa K."/>
        </authorList>
    </citation>
    <scope>NUCLEOTIDE SEQUENCE</scope>
</reference>
<keyword evidence="2" id="KW-1185">Reference proteome</keyword>
<gene>
    <name evidence="1" type="ORF">TNIN_208491</name>
</gene>
<comment type="caution">
    <text evidence="1">The sequence shown here is derived from an EMBL/GenBank/DDBJ whole genome shotgun (WGS) entry which is preliminary data.</text>
</comment>
<proteinExistence type="predicted"/>
<dbReference type="EMBL" id="BMAV01019269">
    <property type="protein sequence ID" value="GFY72185.1"/>
    <property type="molecule type" value="Genomic_DNA"/>
</dbReference>
<evidence type="ECO:0000313" key="2">
    <source>
        <dbReference type="Proteomes" id="UP000886998"/>
    </source>
</evidence>
<evidence type="ECO:0000313" key="1">
    <source>
        <dbReference type="EMBL" id="GFY72185.1"/>
    </source>
</evidence>